<feature type="domain" description="TRAPPC10/Trs130 C-terminal" evidence="5">
    <location>
        <begin position="1363"/>
        <end position="1512"/>
    </location>
</feature>
<dbReference type="Pfam" id="PF12584">
    <property type="entry name" value="TRAPPC10"/>
    <property type="match status" value="1"/>
</dbReference>
<keyword evidence="9" id="KW-1185">Reference proteome</keyword>
<dbReference type="PANTHER" id="PTHR13251">
    <property type="entry name" value="EPILEPSY HOLOPROSENCEPHALY CANDIDATE 1/TMEM1"/>
    <property type="match status" value="1"/>
</dbReference>
<evidence type="ECO:0000313" key="9">
    <source>
        <dbReference type="Proteomes" id="UP000799424"/>
    </source>
</evidence>
<evidence type="ECO:0000259" key="5">
    <source>
        <dbReference type="Pfam" id="PF12584"/>
    </source>
</evidence>
<gene>
    <name evidence="8" type="ORF">CC86DRAFT_292604</name>
</gene>
<dbReference type="InterPro" id="IPR022233">
    <property type="entry name" value="TRAPPC10/Trs130_C"/>
</dbReference>
<evidence type="ECO:0000256" key="3">
    <source>
        <dbReference type="ARBA" id="ARBA00023034"/>
    </source>
</evidence>
<feature type="region of interest" description="Disordered" evidence="4">
    <location>
        <begin position="192"/>
        <end position="218"/>
    </location>
</feature>
<dbReference type="InterPro" id="IPR045126">
    <property type="entry name" value="TRAPPC10/Trs130"/>
</dbReference>
<dbReference type="Proteomes" id="UP000799424">
    <property type="component" value="Unassembled WGS sequence"/>
</dbReference>
<keyword evidence="3" id="KW-0333">Golgi apparatus</keyword>
<evidence type="ECO:0000256" key="4">
    <source>
        <dbReference type="SAM" id="MobiDB-lite"/>
    </source>
</evidence>
<evidence type="ECO:0000256" key="2">
    <source>
        <dbReference type="ARBA" id="ARBA00022448"/>
    </source>
</evidence>
<feature type="compositionally biased region" description="Polar residues" evidence="4">
    <location>
        <begin position="566"/>
        <end position="580"/>
    </location>
</feature>
<name>A0A6A7A1I7_9PLEO</name>
<dbReference type="InterPro" id="IPR055505">
    <property type="entry name" value="DUF7077"/>
</dbReference>
<sequence>MSVAGNGGPALAAIDDNPRQAASMASSSKVTVEYHDPSGVFSLVQEDLIARLPLRNLHWKAPTRPLRSIDSLHVDLVPSKESAYLSGVANAGLAPPQGTSATPMRTTEEILRPPVKEKQRRHQIPGLRQTPYLKIFLLRCDDSDTYKSTARKQVREWVKEHTPPAQSSSTTTQENHDAYEWMILHVVVPDTPAASQPLGSSSSTTGDKEKGTSTSRWARGTTTLLEKLRADFNISSKSAPDRVAQIRLQKERVPPHMLPAPATVTSPPIAESLQDQDRAWSDVITKFKTLILLSFDLRVSQYEDDIKKNDAQRSFPGWNFNTFFILKEGLARGFESVGLVEDALVGYDELSIGLDTVIRDQAKDDTQGGVILSHSEDLYEKASEILRQSQKDGIDQKSEHAQLHDEQLISAQRKDYRDLILANNISAFDFRSYIFARQMALLLRLGNSQSTRADLAAKLNLRLGASGQQRSADDSSVGLRTGDQISTAEDLYSLAELCSRALNFITFGARLLRDDLLNGARTHATFLPDALVDNMVRSWTFAALEQTLQATATSLLPFTRYPKDNATSTSEKSLSFGGQSKEQKLRVSEPKSMMHPSRSSSLNQGRVPVEPPYAQPTTTGQVVFENGQYNDRPAPTQDSALPQAKNGLQELAGTRAQLVVVQRRVLEQMGKTLDWNIGWTAVLPSIIRHDELSDIDIESDEQIKQEAEPARPSKTTKLDTPTAGILAGALAHAVSTLEQFRQSYEALSDLIVKHYMAAGQNKSAESVLGDLAALRFELGDFAAAAMYFGRMASLFAESRWNTAETTMLMMHSRCLRKLNRKDEYVRTLLDLLAKSAASRMSFAARTDSKDISNMPPDWYNDDKVDTSNVFNELLEFSQQLPYDVTVPMSKYFGDVFVEPYLHHHVGSDGFQLRLQLQHVLEDDITLKVSRLRLTPAESNQGKEIWLESAEPTKLKKGLNHIWLACNINTIGPYVVNKIILESKRIVFVHEPVQKSELTTPLGIMTPVSACALKAAKKARILCFPRAEAFDSRIYLSHFIHIDKPRHVEIECTSGWNEITRAVVRLKSASAGLRLRTAKAEVVVGDVSITDKSTPGLLALGTMAANSSITLKIPYDMEVILQDLTIKMEIDYSTDKGTTQYFSAFTIPVDLPLDVNVHDHFKMNALLSKFNIKTANQTPLQLLKVDLQSSEAFHVHAPTRSTEPLYVFAKQPVAITYKITRKAIEGTQSKLSAATSLALLVEYRCLDEDVRDRVSQMFALDAAQSAVHGLARLLVDTLKKQLEHRILPSQFEKIALLDRVDMGRFEDMGWSECLESLPIAMRKETTAWLQKWHESTRIIHLQTGASQAITAPTSPRPPRQMVITVSIPQTHVLHTASLTLTHSPSPEMAVCGQPIQTMLRVSHTRRWASPGPLASATNVLSPNDPMEFIYTVEANPEMWLVAGQRRGQFSAREDAVHEWRILLVPLKPGVTLLPNVDIRPRPQSKAKDSAVEDREGLNCEIDYLSSGETVTVVPNLRSTTLGIGDASQAGGSVVWLEGMGVV</sequence>
<organism evidence="8 9">
    <name type="scientific">Ophiobolus disseminans</name>
    <dbReference type="NCBI Taxonomy" id="1469910"/>
    <lineage>
        <taxon>Eukaryota</taxon>
        <taxon>Fungi</taxon>
        <taxon>Dikarya</taxon>
        <taxon>Ascomycota</taxon>
        <taxon>Pezizomycotina</taxon>
        <taxon>Dothideomycetes</taxon>
        <taxon>Pleosporomycetidae</taxon>
        <taxon>Pleosporales</taxon>
        <taxon>Pleosporineae</taxon>
        <taxon>Phaeosphaeriaceae</taxon>
        <taxon>Ophiobolus</taxon>
    </lineage>
</organism>
<dbReference type="Pfam" id="PF23274">
    <property type="entry name" value="DUF7077"/>
    <property type="match status" value="1"/>
</dbReference>
<dbReference type="GO" id="GO:1990071">
    <property type="term" value="C:TRAPPII protein complex"/>
    <property type="evidence" value="ECO:0007669"/>
    <property type="project" value="InterPro"/>
</dbReference>
<feature type="domain" description="TRAPPC10/Trs130 N-terminal" evidence="6">
    <location>
        <begin position="273"/>
        <end position="449"/>
    </location>
</feature>
<proteinExistence type="predicted"/>
<dbReference type="OrthoDB" id="10256906at2759"/>
<dbReference type="Pfam" id="PF24965">
    <property type="entry name" value="TRS130_4HB"/>
    <property type="match status" value="1"/>
</dbReference>
<dbReference type="EMBL" id="MU006226">
    <property type="protein sequence ID" value="KAF2826567.1"/>
    <property type="molecule type" value="Genomic_DNA"/>
</dbReference>
<feature type="region of interest" description="Disordered" evidence="4">
    <location>
        <begin position="566"/>
        <end position="607"/>
    </location>
</feature>
<feature type="compositionally biased region" description="Polar residues" evidence="4">
    <location>
        <begin position="193"/>
        <end position="205"/>
    </location>
</feature>
<evidence type="ECO:0000259" key="7">
    <source>
        <dbReference type="Pfam" id="PF23274"/>
    </source>
</evidence>
<feature type="domain" description="DUF7077" evidence="7">
    <location>
        <begin position="1027"/>
        <end position="1147"/>
    </location>
</feature>
<feature type="domain" description="TRAPPC10/Trs130 N-terminal" evidence="6">
    <location>
        <begin position="120"/>
        <end position="247"/>
    </location>
</feature>
<feature type="compositionally biased region" description="Basic and acidic residues" evidence="4">
    <location>
        <begin position="701"/>
        <end position="711"/>
    </location>
</feature>
<keyword evidence="2" id="KW-0813">Transport</keyword>
<dbReference type="InterPro" id="IPR056913">
    <property type="entry name" value="TRAPPC10/Trs130_N"/>
</dbReference>
<comment type="subcellular location">
    <subcellularLocation>
        <location evidence="1">Golgi apparatus</location>
    </subcellularLocation>
</comment>
<evidence type="ECO:0000256" key="1">
    <source>
        <dbReference type="ARBA" id="ARBA00004555"/>
    </source>
</evidence>
<evidence type="ECO:0000313" key="8">
    <source>
        <dbReference type="EMBL" id="KAF2826567.1"/>
    </source>
</evidence>
<dbReference type="Pfam" id="PF23036">
    <property type="entry name" value="TRAPPC10_1st"/>
    <property type="match status" value="2"/>
</dbReference>
<feature type="region of interest" description="Disordered" evidence="4">
    <location>
        <begin position="700"/>
        <end position="719"/>
    </location>
</feature>
<protein>
    <submittedName>
        <fullName evidence="8">TMEM1 family protein-like protein</fullName>
    </submittedName>
</protein>
<dbReference type="PANTHER" id="PTHR13251:SF3">
    <property type="entry name" value="TRAFFICKING PROTEIN PARTICLE COMPLEX SUBUNIT 10"/>
    <property type="match status" value="1"/>
</dbReference>
<dbReference type="GO" id="GO:0034498">
    <property type="term" value="P:early endosome to Golgi transport"/>
    <property type="evidence" value="ECO:0007669"/>
    <property type="project" value="TreeGrafter"/>
</dbReference>
<accession>A0A6A7A1I7</accession>
<evidence type="ECO:0000259" key="6">
    <source>
        <dbReference type="Pfam" id="PF23036"/>
    </source>
</evidence>
<dbReference type="GO" id="GO:0005829">
    <property type="term" value="C:cytosol"/>
    <property type="evidence" value="ECO:0007669"/>
    <property type="project" value="GOC"/>
</dbReference>
<dbReference type="GO" id="GO:0006891">
    <property type="term" value="P:intra-Golgi vesicle-mediated transport"/>
    <property type="evidence" value="ECO:0007669"/>
    <property type="project" value="TreeGrafter"/>
</dbReference>
<reference evidence="8" key="1">
    <citation type="journal article" date="2020" name="Stud. Mycol.">
        <title>101 Dothideomycetes genomes: a test case for predicting lifestyles and emergence of pathogens.</title>
        <authorList>
            <person name="Haridas S."/>
            <person name="Albert R."/>
            <person name="Binder M."/>
            <person name="Bloem J."/>
            <person name="Labutti K."/>
            <person name="Salamov A."/>
            <person name="Andreopoulos B."/>
            <person name="Baker S."/>
            <person name="Barry K."/>
            <person name="Bills G."/>
            <person name="Bluhm B."/>
            <person name="Cannon C."/>
            <person name="Castanera R."/>
            <person name="Culley D."/>
            <person name="Daum C."/>
            <person name="Ezra D."/>
            <person name="Gonzalez J."/>
            <person name="Henrissat B."/>
            <person name="Kuo A."/>
            <person name="Liang C."/>
            <person name="Lipzen A."/>
            <person name="Lutzoni F."/>
            <person name="Magnuson J."/>
            <person name="Mondo S."/>
            <person name="Nolan M."/>
            <person name="Ohm R."/>
            <person name="Pangilinan J."/>
            <person name="Park H.-J."/>
            <person name="Ramirez L."/>
            <person name="Alfaro M."/>
            <person name="Sun H."/>
            <person name="Tritt A."/>
            <person name="Yoshinaga Y."/>
            <person name="Zwiers L.-H."/>
            <person name="Turgeon B."/>
            <person name="Goodwin S."/>
            <person name="Spatafora J."/>
            <person name="Crous P."/>
            <person name="Grigoriev I."/>
        </authorList>
    </citation>
    <scope>NUCLEOTIDE SEQUENCE</scope>
    <source>
        <strain evidence="8">CBS 113818</strain>
    </source>
</reference>